<keyword evidence="2" id="KW-1133">Transmembrane helix</keyword>
<evidence type="ECO:0000313" key="5">
    <source>
        <dbReference type="Proteomes" id="UP001162060"/>
    </source>
</evidence>
<comment type="caution">
    <text evidence="4">The sequence shown here is derived from an EMBL/GenBank/DDBJ whole genome shotgun (WGS) entry which is preliminary data.</text>
</comment>
<feature type="chain" id="PRO_5043785417" description="RxLR effector protein" evidence="3">
    <location>
        <begin position="24"/>
        <end position="149"/>
    </location>
</feature>
<feature type="transmembrane region" description="Helical" evidence="2">
    <location>
        <begin position="127"/>
        <end position="148"/>
    </location>
</feature>
<keyword evidence="2" id="KW-0812">Transmembrane</keyword>
<feature type="compositionally biased region" description="Basic and acidic residues" evidence="1">
    <location>
        <begin position="51"/>
        <end position="64"/>
    </location>
</feature>
<sequence length="149" mass="16536">MRTIVLLHLLFAAHVCYCGLAAADQEKAVEDQQTRLNEAGVDKGSTGQRHVRIDPSNDKEDEERVSPFSKLGELFKSKKLTTTLFEKVQKDSGVVPPLQKATSDGLWQRLRAHFRKLKANASPIEKAFFVVFFILFVASGVILSGTAFS</sequence>
<feature type="region of interest" description="Disordered" evidence="1">
    <location>
        <begin position="40"/>
        <end position="64"/>
    </location>
</feature>
<evidence type="ECO:0000313" key="4">
    <source>
        <dbReference type="EMBL" id="CAK7899371.1"/>
    </source>
</evidence>
<dbReference type="Proteomes" id="UP001162060">
    <property type="component" value="Unassembled WGS sequence"/>
</dbReference>
<dbReference type="EMBL" id="CAKLBY020000016">
    <property type="protein sequence ID" value="CAK7899371.1"/>
    <property type="molecule type" value="Genomic_DNA"/>
</dbReference>
<keyword evidence="2" id="KW-0472">Membrane</keyword>
<evidence type="ECO:0000256" key="2">
    <source>
        <dbReference type="SAM" id="Phobius"/>
    </source>
</evidence>
<protein>
    <recommendedName>
        <fullName evidence="6">RxLR effector protein</fullName>
    </recommendedName>
</protein>
<gene>
    <name evidence="4" type="ORF">PM001_LOCUS1860</name>
</gene>
<feature type="signal peptide" evidence="3">
    <location>
        <begin position="1"/>
        <end position="23"/>
    </location>
</feature>
<accession>A0AAV1T692</accession>
<evidence type="ECO:0008006" key="6">
    <source>
        <dbReference type="Google" id="ProtNLM"/>
    </source>
</evidence>
<name>A0AAV1T692_9STRA</name>
<dbReference type="AlphaFoldDB" id="A0AAV1T692"/>
<proteinExistence type="predicted"/>
<evidence type="ECO:0000256" key="1">
    <source>
        <dbReference type="SAM" id="MobiDB-lite"/>
    </source>
</evidence>
<evidence type="ECO:0000256" key="3">
    <source>
        <dbReference type="SAM" id="SignalP"/>
    </source>
</evidence>
<organism evidence="4 5">
    <name type="scientific">Peronospora matthiolae</name>
    <dbReference type="NCBI Taxonomy" id="2874970"/>
    <lineage>
        <taxon>Eukaryota</taxon>
        <taxon>Sar</taxon>
        <taxon>Stramenopiles</taxon>
        <taxon>Oomycota</taxon>
        <taxon>Peronosporomycetes</taxon>
        <taxon>Peronosporales</taxon>
        <taxon>Peronosporaceae</taxon>
        <taxon>Peronospora</taxon>
    </lineage>
</organism>
<reference evidence="4" key="1">
    <citation type="submission" date="2024-01" db="EMBL/GenBank/DDBJ databases">
        <authorList>
            <person name="Webb A."/>
        </authorList>
    </citation>
    <scope>NUCLEOTIDE SEQUENCE</scope>
    <source>
        <strain evidence="4">Pm1</strain>
    </source>
</reference>
<keyword evidence="3" id="KW-0732">Signal</keyword>